<keyword evidence="1" id="KW-0812">Transmembrane</keyword>
<gene>
    <name evidence="4" type="ORF">EMA8858_00479</name>
</gene>
<proteinExistence type="predicted"/>
<dbReference type="Pfam" id="PF16344">
    <property type="entry name" value="FecR_C"/>
    <property type="match status" value="1"/>
</dbReference>
<dbReference type="RefSeq" id="WP_238804118.1">
    <property type="nucleotide sequence ID" value="NZ_CAKLPY010000001.1"/>
</dbReference>
<evidence type="ECO:0000256" key="1">
    <source>
        <dbReference type="SAM" id="Phobius"/>
    </source>
</evidence>
<dbReference type="Pfam" id="PF04773">
    <property type="entry name" value="FecR"/>
    <property type="match status" value="1"/>
</dbReference>
<dbReference type="Proteomes" id="UP000837932">
    <property type="component" value="Unassembled WGS sequence"/>
</dbReference>
<dbReference type="InterPro" id="IPR012373">
    <property type="entry name" value="Ferrdict_sens_TM"/>
</dbReference>
<accession>A0ABN8ER78</accession>
<dbReference type="Gene3D" id="2.60.120.1440">
    <property type="match status" value="1"/>
</dbReference>
<feature type="domain" description="FecR protein" evidence="2">
    <location>
        <begin position="142"/>
        <end position="231"/>
    </location>
</feature>
<comment type="caution">
    <text evidence="4">The sequence shown here is derived from an EMBL/GenBank/DDBJ whole genome shotgun (WGS) entry which is preliminary data.</text>
</comment>
<keyword evidence="1" id="KW-1133">Transmembrane helix</keyword>
<organism evidence="4 5">
    <name type="scientific">Emticicia aquatica</name>
    <dbReference type="NCBI Taxonomy" id="1681835"/>
    <lineage>
        <taxon>Bacteria</taxon>
        <taxon>Pseudomonadati</taxon>
        <taxon>Bacteroidota</taxon>
        <taxon>Cytophagia</taxon>
        <taxon>Cytophagales</taxon>
        <taxon>Leadbetterellaceae</taxon>
        <taxon>Emticicia</taxon>
    </lineage>
</organism>
<protein>
    <recommendedName>
        <fullName evidence="6">FecR family protein</fullName>
    </recommendedName>
</protein>
<evidence type="ECO:0000259" key="2">
    <source>
        <dbReference type="Pfam" id="PF04773"/>
    </source>
</evidence>
<evidence type="ECO:0000313" key="4">
    <source>
        <dbReference type="EMBL" id="CAH0994370.1"/>
    </source>
</evidence>
<evidence type="ECO:0008006" key="6">
    <source>
        <dbReference type="Google" id="ProtNLM"/>
    </source>
</evidence>
<evidence type="ECO:0000313" key="5">
    <source>
        <dbReference type="Proteomes" id="UP000837932"/>
    </source>
</evidence>
<reference evidence="4" key="1">
    <citation type="submission" date="2021-12" db="EMBL/GenBank/DDBJ databases">
        <authorList>
            <person name="Rodrigo-Torres L."/>
            <person name="Arahal R. D."/>
            <person name="Lucena T."/>
        </authorList>
    </citation>
    <scope>NUCLEOTIDE SEQUENCE</scope>
    <source>
        <strain evidence="4">CECT 8858</strain>
    </source>
</reference>
<dbReference type="PANTHER" id="PTHR30273">
    <property type="entry name" value="PERIPLASMIC SIGNAL SENSOR AND SIGMA FACTOR ACTIVATOR FECR-RELATED"/>
    <property type="match status" value="1"/>
</dbReference>
<dbReference type="InterPro" id="IPR032508">
    <property type="entry name" value="FecR_C"/>
</dbReference>
<name>A0ABN8ER78_9BACT</name>
<dbReference type="PANTHER" id="PTHR30273:SF2">
    <property type="entry name" value="PROTEIN FECR"/>
    <property type="match status" value="1"/>
</dbReference>
<keyword evidence="5" id="KW-1185">Reference proteome</keyword>
<evidence type="ECO:0000259" key="3">
    <source>
        <dbReference type="Pfam" id="PF16344"/>
    </source>
</evidence>
<dbReference type="Gene3D" id="3.55.50.30">
    <property type="match status" value="1"/>
</dbReference>
<sequence>MTGDYSTFEIEDFLSDDSFKNWVLHPDSVDSIFWKNYLVNFPNQTNKVFIAKQLILDLRESQKTTNDTQTADIIWKNIQTSLPKKSKILRFRFNILRVAASVALLIGCWFIYQFFSNDSTNLVLRSMSKNAQIQDIEEVNNTGKVMRIHLSDGSVVSLERNSRLRYSQDFNAQTRIVYLKGEAFFDITKNPEKPFLVFANEIVTKVLGTSFRIKAYENDKNITVSVRTGRVSVFPKYEFDLIEEKQNQTLSGLVLTPNQEAIYLRNEERLNKSLVENPVLVDSSPKKYDFTFENTPIKNVFSLLEDAYGVDIVFDEEVFKGCSLTVGLEDEDLFEKLKIICKTIGATYQVIDSQIVINGRGC</sequence>
<feature type="domain" description="Protein FecR C-terminal" evidence="3">
    <location>
        <begin position="289"/>
        <end position="357"/>
    </location>
</feature>
<dbReference type="InterPro" id="IPR006860">
    <property type="entry name" value="FecR"/>
</dbReference>
<feature type="transmembrane region" description="Helical" evidence="1">
    <location>
        <begin position="94"/>
        <end position="115"/>
    </location>
</feature>
<dbReference type="EMBL" id="CAKLPY010000001">
    <property type="protein sequence ID" value="CAH0994370.1"/>
    <property type="molecule type" value="Genomic_DNA"/>
</dbReference>
<keyword evidence="1" id="KW-0472">Membrane</keyword>